<feature type="compositionally biased region" description="Low complexity" evidence="3">
    <location>
        <begin position="518"/>
        <end position="528"/>
    </location>
</feature>
<feature type="region of interest" description="Disordered" evidence="3">
    <location>
        <begin position="499"/>
        <end position="557"/>
    </location>
</feature>
<evidence type="ECO:0000259" key="4">
    <source>
        <dbReference type="Pfam" id="PF25408"/>
    </source>
</evidence>
<keyword evidence="1 2" id="KW-0175">Coiled coil</keyword>
<evidence type="ECO:0000256" key="1">
    <source>
        <dbReference type="ARBA" id="ARBA00023054"/>
    </source>
</evidence>
<dbReference type="Pfam" id="PF25408">
    <property type="entry name" value="AAA_lid_NAV1"/>
    <property type="match status" value="1"/>
</dbReference>
<dbReference type="Proteomes" id="UP001292079">
    <property type="component" value="Unassembled WGS sequence"/>
</dbReference>
<dbReference type="InterPro" id="IPR057568">
    <property type="entry name" value="CortBP2_NAV1-like_AAA_lid"/>
</dbReference>
<dbReference type="PANTHER" id="PTHR12784:SF28">
    <property type="entry name" value="PROTEIN SICKIE"/>
    <property type="match status" value="1"/>
</dbReference>
<evidence type="ECO:0000256" key="3">
    <source>
        <dbReference type="SAM" id="MobiDB-lite"/>
    </source>
</evidence>
<comment type="caution">
    <text evidence="5">The sequence shown here is derived from an EMBL/GenBank/DDBJ whole genome shotgun (WGS) entry which is preliminary data.</text>
</comment>
<feature type="compositionally biased region" description="Low complexity" evidence="3">
    <location>
        <begin position="382"/>
        <end position="397"/>
    </location>
</feature>
<name>A0AAE2D911_SCHME</name>
<evidence type="ECO:0000313" key="5">
    <source>
        <dbReference type="EMBL" id="KAK4475811.1"/>
    </source>
</evidence>
<feature type="domain" description="CortBP2/NAV1-like AAA+ ATPase lid" evidence="4">
    <location>
        <begin position="1070"/>
        <end position="1184"/>
    </location>
</feature>
<accession>A0AAE2D911</accession>
<dbReference type="SUPFAM" id="SSF52540">
    <property type="entry name" value="P-loop containing nucleoside triphosphate hydrolases"/>
    <property type="match status" value="2"/>
</dbReference>
<feature type="region of interest" description="Disordered" evidence="3">
    <location>
        <begin position="381"/>
        <end position="413"/>
    </location>
</feature>
<evidence type="ECO:0000313" key="6">
    <source>
        <dbReference type="Proteomes" id="UP001292079"/>
    </source>
</evidence>
<protein>
    <recommendedName>
        <fullName evidence="4">CortBP2/NAV1-like AAA+ ATPase lid domain-containing protein</fullName>
    </recommendedName>
</protein>
<reference evidence="5" key="1">
    <citation type="submission" date="2022-04" db="EMBL/GenBank/DDBJ databases">
        <authorList>
            <person name="Xu L."/>
            <person name="Lv Z."/>
        </authorList>
    </citation>
    <scope>NUCLEOTIDE SEQUENCE</scope>
    <source>
        <strain evidence="5">LV_2022a</strain>
    </source>
</reference>
<feature type="coiled-coil region" evidence="2">
    <location>
        <begin position="624"/>
        <end position="651"/>
    </location>
</feature>
<reference evidence="5" key="2">
    <citation type="journal article" date="2023" name="Infect Dis Poverty">
        <title>Chromosome-scale genome of the human blood fluke Schistosoma mekongi and its implications for public health.</title>
        <authorList>
            <person name="Zhou M."/>
            <person name="Xu L."/>
            <person name="Xu D."/>
            <person name="Chen W."/>
            <person name="Khan J."/>
            <person name="Hu Y."/>
            <person name="Huang H."/>
            <person name="Wei H."/>
            <person name="Zhang Y."/>
            <person name="Chusongsang P."/>
            <person name="Tanasarnprasert K."/>
            <person name="Hu X."/>
            <person name="Limpanont Y."/>
            <person name="Lv Z."/>
        </authorList>
    </citation>
    <scope>NUCLEOTIDE SEQUENCE</scope>
    <source>
        <strain evidence="5">LV_2022a</strain>
    </source>
</reference>
<sequence length="1315" mass="151072">MERFYPNFYSYTKSHYEPLVSSLLIKSESNHNCKSDIINSNKIHNNDNDNNNIHEISCDWHNDRDCKMYSENSDINKQKTTILTSNINRQNIQTAYKVKQSRGQSVGLTLNDSQRWIRENSDPPRHNKLTEDEMITNIDSFRSAQSFVLPYTKINEHLTYGHTVKQNTNYRNTENDSNNIGSVSHNDIRCNIISNYQHHPDRMSTSLTKYSSSSIKRKSRSLHKQSSDKELHCTNRIGENDSNIGFSNVNHLKRLPSPCVRLKTTLETDTNFNIIPGYYQNTTVSNYDLRPKRLIETERMVRQELASARQKSATYNNYCCVSTDDYKLAKQTSPRSLKKTCYNDRKQIVQLTSKSKYIMSDKKLSGNELQVNNSAIFVNNGSKLSSNQSENTSSISSEVNREDKIENHEASKDNTIETLEETVENLLFRIEQLQALDNLKSSEIHELQSIINQLRGDDLNSKSLTNSPNHFHPRPPRSTSCRTLPDAMYQDLQDAISLSSFTSGTSGGSQEPSMHLLQQQQQNQQQQQKTILKSDSKCSSQIGNSSPSASDNDRSYTKHSRWLRASFSKAFKKKSKCNIPVNDPEILMNHSATTSPQPTLPDQISMNSHKSQYEQQLDRLHLTVSRMRWQMDLLEARNKKLQEIILKYNRDQIQPNELHTITSERKVTLHDLLTRYCQNACHTAQVFVNAESSYQKCLNKSLTKGQNRNHSDVNTDNATDTPLNCIRSFKIGCIGVSDNMSWEELDEHLHKLIQYCINFLDPNNQLQLESLDLQTYQLNFTFTEQCEIKTHNVVRCLNATTLSSTNNNQSQISCTVLLPTLYAGKQISSESPSIWINDMINQFNAKHYTLSIQVHLKGGKMKFPLERGQKVFEPNEILKYICFGSLIPLTTLNTYLSIINDNPIVIISGPSGTGKSNLVNELTKLLVNDPFNTNAIHNFWFKHDGSTTLKELKETLAQQLHSYAKHGYPEVINLLNIHYFQESLCDALSVMKYSSNCPKIIGTSGYGNAELEKMCINNQIKIINHLSDVNDAKEYLERSLNRKLLQYRLFNRFYPLHRFKEDKDALNEFLTQAEDKNLYQLVSWLSEFWNQINEIPHSLIQTSQFTMFGIRAFLTCPMHSQLSLNWFLDLWNNMLVPILFKDIKYVTILATPMTTIVSEKLNNISKTLNNFLGWITTTWPWNPTIVNFPTSIKEPKITLTQDLIPVIKNLQPVMSTLSSSDIEICQHRTSMDSGIILDGMNPTNFNLFNGFENNSNMPHSNYYYNHYYYFPYAMGDNCDTQQDIIITSDCNQLNPTSYGSQNERNNCSKTVTSMN</sequence>
<gene>
    <name evidence="5" type="ORF">MN116_001066</name>
</gene>
<dbReference type="GO" id="GO:0022008">
    <property type="term" value="P:neurogenesis"/>
    <property type="evidence" value="ECO:0007669"/>
    <property type="project" value="InterPro"/>
</dbReference>
<dbReference type="InterPro" id="IPR039041">
    <property type="entry name" value="Nav/unc-53"/>
</dbReference>
<dbReference type="EMBL" id="JALJAT010000001">
    <property type="protein sequence ID" value="KAK4475811.1"/>
    <property type="molecule type" value="Genomic_DNA"/>
</dbReference>
<feature type="region of interest" description="Disordered" evidence="3">
    <location>
        <begin position="461"/>
        <end position="483"/>
    </location>
</feature>
<keyword evidence="6" id="KW-1185">Reference proteome</keyword>
<organism evidence="5 6">
    <name type="scientific">Schistosoma mekongi</name>
    <name type="common">Parasitic worm</name>
    <dbReference type="NCBI Taxonomy" id="38744"/>
    <lineage>
        <taxon>Eukaryota</taxon>
        <taxon>Metazoa</taxon>
        <taxon>Spiralia</taxon>
        <taxon>Lophotrochozoa</taxon>
        <taxon>Platyhelminthes</taxon>
        <taxon>Trematoda</taxon>
        <taxon>Digenea</taxon>
        <taxon>Strigeidida</taxon>
        <taxon>Schistosomatoidea</taxon>
        <taxon>Schistosomatidae</taxon>
        <taxon>Schistosoma</taxon>
    </lineage>
</organism>
<proteinExistence type="predicted"/>
<dbReference type="PANTHER" id="PTHR12784">
    <property type="entry name" value="STEERIN"/>
    <property type="match status" value="1"/>
</dbReference>
<dbReference type="InterPro" id="IPR027417">
    <property type="entry name" value="P-loop_NTPase"/>
</dbReference>
<feature type="compositionally biased region" description="Polar residues" evidence="3">
    <location>
        <begin position="529"/>
        <end position="550"/>
    </location>
</feature>
<feature type="compositionally biased region" description="Basic and acidic residues" evidence="3">
    <location>
        <begin position="399"/>
        <end position="413"/>
    </location>
</feature>
<evidence type="ECO:0000256" key="2">
    <source>
        <dbReference type="SAM" id="Coils"/>
    </source>
</evidence>